<dbReference type="EMBL" id="JACHGH010000003">
    <property type="protein sequence ID" value="MBB6452641.1"/>
    <property type="molecule type" value="Genomic_DNA"/>
</dbReference>
<dbReference type="RefSeq" id="WP_174495212.1">
    <property type="nucleotide sequence ID" value="NZ_CADDWK010000003.1"/>
</dbReference>
<dbReference type="Proteomes" id="UP000581688">
    <property type="component" value="Unassembled WGS sequence"/>
</dbReference>
<evidence type="ECO:0000313" key="2">
    <source>
        <dbReference type="Proteomes" id="UP000581688"/>
    </source>
</evidence>
<gene>
    <name evidence="1" type="ORF">HNQ94_001087</name>
</gene>
<keyword evidence="2" id="KW-1185">Reference proteome</keyword>
<reference evidence="1 2" key="1">
    <citation type="submission" date="2020-08" db="EMBL/GenBank/DDBJ databases">
        <title>Genomic Encyclopedia of Type Strains, Phase IV (KMG-IV): sequencing the most valuable type-strain genomes for metagenomic binning, comparative biology and taxonomic classification.</title>
        <authorList>
            <person name="Goeker M."/>
        </authorList>
    </citation>
    <scope>NUCLEOTIDE SEQUENCE [LARGE SCALE GENOMIC DNA]</scope>
    <source>
        <strain evidence="1 2">DSM 19612</strain>
    </source>
</reference>
<dbReference type="AlphaFoldDB" id="A0A841PZ97"/>
<protein>
    <submittedName>
        <fullName evidence="1">Uncharacterized protein</fullName>
    </submittedName>
</protein>
<sequence>MPSNNATSIVLHKIVANSLVVNEKDRFIAPKIITITQMIEKDFFWKEAKNEHSILPKHLSEVPP</sequence>
<proteinExistence type="predicted"/>
<accession>A0A841PZ97</accession>
<name>A0A841PZ97_9BACI</name>
<organism evidence="1 2">
    <name type="scientific">Salirhabdus euzebyi</name>
    <dbReference type="NCBI Taxonomy" id="394506"/>
    <lineage>
        <taxon>Bacteria</taxon>
        <taxon>Bacillati</taxon>
        <taxon>Bacillota</taxon>
        <taxon>Bacilli</taxon>
        <taxon>Bacillales</taxon>
        <taxon>Bacillaceae</taxon>
        <taxon>Salirhabdus</taxon>
    </lineage>
</organism>
<comment type="caution">
    <text evidence="1">The sequence shown here is derived from an EMBL/GenBank/DDBJ whole genome shotgun (WGS) entry which is preliminary data.</text>
</comment>
<evidence type="ECO:0000313" key="1">
    <source>
        <dbReference type="EMBL" id="MBB6452641.1"/>
    </source>
</evidence>